<dbReference type="RefSeq" id="WP_190290935.1">
    <property type="nucleotide sequence ID" value="NZ_JABFCZ010000008.1"/>
</dbReference>
<feature type="transmembrane region" description="Helical" evidence="1">
    <location>
        <begin position="6"/>
        <end position="28"/>
    </location>
</feature>
<gene>
    <name evidence="3" type="ORF">HK439_08305</name>
</gene>
<keyword evidence="1" id="KW-0812">Transmembrane</keyword>
<feature type="domain" description="DUF2231" evidence="2">
    <location>
        <begin position="6"/>
        <end position="150"/>
    </location>
</feature>
<organism evidence="3 4">
    <name type="scientific">Roseibium aggregatum</name>
    <dbReference type="NCBI Taxonomy" id="187304"/>
    <lineage>
        <taxon>Bacteria</taxon>
        <taxon>Pseudomonadati</taxon>
        <taxon>Pseudomonadota</taxon>
        <taxon>Alphaproteobacteria</taxon>
        <taxon>Hyphomicrobiales</taxon>
        <taxon>Stappiaceae</taxon>
        <taxon>Roseibium</taxon>
    </lineage>
</organism>
<reference evidence="3" key="1">
    <citation type="submission" date="2020-05" db="EMBL/GenBank/DDBJ databases">
        <title>Identification of trans-AT polyketide cluster in two marine bacteria, producers of a novel glutaramide-containing polyketide sesbanimide D and analogs.</title>
        <authorList>
            <person name="Kacar D."/>
            <person name="Rodriguez P."/>
            <person name="Canedo L."/>
            <person name="Gonzalez E."/>
            <person name="Galan B."/>
            <person name="De La Calle F."/>
            <person name="Garcia J.L."/>
        </authorList>
    </citation>
    <scope>NUCLEOTIDE SEQUENCE</scope>
    <source>
        <strain evidence="3">PHM038</strain>
    </source>
</reference>
<name>A0A926NZ26_9HYPH</name>
<evidence type="ECO:0000313" key="3">
    <source>
        <dbReference type="EMBL" id="MBD1546260.1"/>
    </source>
</evidence>
<accession>A0A926NZ26</accession>
<sequence>MRIELIHPMIIHFPIVLLISLVFVDTIFVSRGDRLEAGSAVGNASAVLALAAGVSAILAFMFGDQAYDVAVAAAKAPKDMLEIHQELGTFTAFAIAAWAAIRSGLWWKKVALGKGLAFSIVGVEFALTAAILATAWFGGELVYSYGVAVAS</sequence>
<keyword evidence="1" id="KW-0472">Membrane</keyword>
<feature type="transmembrane region" description="Helical" evidence="1">
    <location>
        <begin position="40"/>
        <end position="62"/>
    </location>
</feature>
<feature type="transmembrane region" description="Helical" evidence="1">
    <location>
        <begin position="117"/>
        <end position="137"/>
    </location>
</feature>
<dbReference type="Proteomes" id="UP000598467">
    <property type="component" value="Unassembled WGS sequence"/>
</dbReference>
<dbReference type="InterPro" id="IPR019251">
    <property type="entry name" value="DUF2231_TM"/>
</dbReference>
<keyword evidence="1" id="KW-1133">Transmembrane helix</keyword>
<dbReference type="AlphaFoldDB" id="A0A926NZ26"/>
<comment type="caution">
    <text evidence="3">The sequence shown here is derived from an EMBL/GenBank/DDBJ whole genome shotgun (WGS) entry which is preliminary data.</text>
</comment>
<evidence type="ECO:0000256" key="1">
    <source>
        <dbReference type="SAM" id="Phobius"/>
    </source>
</evidence>
<evidence type="ECO:0000259" key="2">
    <source>
        <dbReference type="Pfam" id="PF09990"/>
    </source>
</evidence>
<proteinExistence type="predicted"/>
<protein>
    <submittedName>
        <fullName evidence="3">DUF2231 domain-containing protein</fullName>
    </submittedName>
</protein>
<dbReference type="Pfam" id="PF09990">
    <property type="entry name" value="DUF2231"/>
    <property type="match status" value="1"/>
</dbReference>
<evidence type="ECO:0000313" key="4">
    <source>
        <dbReference type="Proteomes" id="UP000598467"/>
    </source>
</evidence>
<feature type="transmembrane region" description="Helical" evidence="1">
    <location>
        <begin position="87"/>
        <end position="105"/>
    </location>
</feature>
<dbReference type="EMBL" id="JABFCZ010000008">
    <property type="protein sequence ID" value="MBD1546260.1"/>
    <property type="molecule type" value="Genomic_DNA"/>
</dbReference>